<dbReference type="SUPFAM" id="SSF57667">
    <property type="entry name" value="beta-beta-alpha zinc fingers"/>
    <property type="match status" value="1"/>
</dbReference>
<dbReference type="Gene3D" id="3.30.160.60">
    <property type="entry name" value="Classic Zinc Finger"/>
    <property type="match status" value="1"/>
</dbReference>
<evidence type="ECO:0000256" key="1">
    <source>
        <dbReference type="ARBA" id="ARBA00004123"/>
    </source>
</evidence>
<evidence type="ECO:0000256" key="5">
    <source>
        <dbReference type="ARBA" id="ARBA00022833"/>
    </source>
</evidence>
<dbReference type="SMART" id="SM00355">
    <property type="entry name" value="ZnF_C2H2"/>
    <property type="match status" value="2"/>
</dbReference>
<evidence type="ECO:0000256" key="3">
    <source>
        <dbReference type="ARBA" id="ARBA00022737"/>
    </source>
</evidence>
<dbReference type="InterPro" id="IPR051059">
    <property type="entry name" value="VerF-like"/>
</dbReference>
<comment type="subcellular location">
    <subcellularLocation>
        <location evidence="1">Nucleus</location>
    </subcellularLocation>
</comment>
<keyword evidence="3" id="KW-0677">Repeat</keyword>
<dbReference type="GO" id="GO:0000981">
    <property type="term" value="F:DNA-binding transcription factor activity, RNA polymerase II-specific"/>
    <property type="evidence" value="ECO:0007669"/>
    <property type="project" value="InterPro"/>
</dbReference>
<dbReference type="GeneID" id="80921816"/>
<keyword evidence="2" id="KW-0479">Metal-binding</keyword>
<dbReference type="EMBL" id="OX365772">
    <property type="protein sequence ID" value="CAI4036891.1"/>
    <property type="molecule type" value="Genomic_DNA"/>
</dbReference>
<dbReference type="PROSITE" id="PS50157">
    <property type="entry name" value="ZINC_FINGER_C2H2_2"/>
    <property type="match status" value="2"/>
</dbReference>
<dbReference type="GO" id="GO:0006351">
    <property type="term" value="P:DNA-templated transcription"/>
    <property type="evidence" value="ECO:0007669"/>
    <property type="project" value="InterPro"/>
</dbReference>
<feature type="region of interest" description="Disordered" evidence="8">
    <location>
        <begin position="1"/>
        <end position="31"/>
    </location>
</feature>
<gene>
    <name evidence="10" type="primary">SMKI16G1880</name>
    <name evidence="10" type="ORF">SMKI_16G1880</name>
</gene>
<dbReference type="Proteomes" id="UP001161438">
    <property type="component" value="Chromosome 16"/>
</dbReference>
<dbReference type="PROSITE" id="PS00028">
    <property type="entry name" value="ZINC_FINGER_C2H2_1"/>
    <property type="match status" value="1"/>
</dbReference>
<feature type="region of interest" description="Disordered" evidence="8">
    <location>
        <begin position="195"/>
        <end position="218"/>
    </location>
</feature>
<protein>
    <recommendedName>
        <fullName evidence="9">C2H2-type domain-containing protein</fullName>
    </recommendedName>
</protein>
<dbReference type="InterPro" id="IPR007219">
    <property type="entry name" value="XnlR_reg_dom"/>
</dbReference>
<feature type="compositionally biased region" description="Polar residues" evidence="8">
    <location>
        <begin position="263"/>
        <end position="281"/>
    </location>
</feature>
<keyword evidence="4 7" id="KW-0863">Zinc-finger</keyword>
<keyword evidence="5" id="KW-0862">Zinc</keyword>
<feature type="domain" description="C2H2-type" evidence="9">
    <location>
        <begin position="61"/>
        <end position="96"/>
    </location>
</feature>
<dbReference type="InterPro" id="IPR013087">
    <property type="entry name" value="Znf_C2H2_type"/>
</dbReference>
<reference evidence="10" key="1">
    <citation type="submission" date="2022-10" db="EMBL/GenBank/DDBJ databases">
        <authorList>
            <person name="Byrne P K."/>
        </authorList>
    </citation>
    <scope>NUCLEOTIDE SEQUENCE</scope>
    <source>
        <strain evidence="10">IFO1815</strain>
    </source>
</reference>
<evidence type="ECO:0000313" key="10">
    <source>
        <dbReference type="EMBL" id="CAI4036891.1"/>
    </source>
</evidence>
<dbReference type="GO" id="GO:0005634">
    <property type="term" value="C:nucleus"/>
    <property type="evidence" value="ECO:0007669"/>
    <property type="project" value="UniProtKB-SubCell"/>
</dbReference>
<evidence type="ECO:0000256" key="2">
    <source>
        <dbReference type="ARBA" id="ARBA00022723"/>
    </source>
</evidence>
<accession>A0AA35IVY9</accession>
<feature type="compositionally biased region" description="Low complexity" evidence="8">
    <location>
        <begin position="282"/>
        <end position="304"/>
    </location>
</feature>
<dbReference type="CDD" id="cd12148">
    <property type="entry name" value="fungal_TF_MHR"/>
    <property type="match status" value="1"/>
</dbReference>
<keyword evidence="6" id="KW-0539">Nucleus</keyword>
<evidence type="ECO:0000256" key="6">
    <source>
        <dbReference type="ARBA" id="ARBA00023242"/>
    </source>
</evidence>
<feature type="region of interest" description="Disordered" evidence="8">
    <location>
        <begin position="988"/>
        <end position="1013"/>
    </location>
</feature>
<sequence length="1122" mass="129576">MHSKELAGRLRKRETENDLAPNSISSPAERFRCPHPECNKTFSRQEHLSRHKLNHWPKEIYVCSFVHPTTNAPCNKTFVRKDLLIRHEKRHSKVKNRLTRTNKEQVSTLNQELSKNLPYNPNELPIAVQNGTSTMNSNSVNLPSVTHESKFRPFIQQPQQLQQPQQSQQMQQMQQIQQLQFPQQLRAPLQQPILQQQMHTQQSSPNFPSYDTRIRNNGQNGNQFFNLIFDNRTSANGFEVDASNNNSSSNNQNLNINPNVQQRYQDRTSTNSSYQQPIQSFPQDRQQEQYFQQQKLTEQQQQQQPLPPQNPFTDQLTSSSSGANLSIMQDLFSTNFLNSDPLQSFMQELSEAPQVSIDDTFADKTTVPANEKPFQQDERFQNPPVMFELQQDNVKIPKAQPKFNDNPSTSVKDNLSSQKLNINKLKRRSSKDLGVESNFSLNYKEQLRHSMKSVPSFFHPHPLTKYKISKEKCQELFAFVPELRYVSIESIHKSLKSFWLNFHPQYGLIHKPSFHVDKQPAILNLALIMTGASFLGSEYREQISDPICGPLRWIIFSHADFQPPSKTYIIQSLLLVEGYEKTSTNRYLHERSFLHHGTTIQLLRRTPSLGGHPLMVKTGTNSGESSIQDPQEVYKRWIDFEMLKRIAFYAFYMDTTHAVVFGYWNLFINSNQIQLTLPCPDQVWESYDLSYETLMEHGYGSTKRDENNTFLSALMQLMKNVIQILRNNNMQRNKGNNDDKGDSSIGFENTTKWNIQSLFGKKILLAGIISILFQCQEEFNGDYFITNFRGGITDHLGLSWKDILSFAMNYWLHEIQKSCTDLKLCRINTPCEEASTERESDQDNGDCENDENLDLLSADNPSNCKIPVIHISQIVLRILHHDYYIYAGAPWRMNVPIGRDEYDMISQRILQFAKDPYNGGVAVIYAFQFLFEMFIIKENNLPTIVENYNVNSDPVITRPYAIALTSLLIWSCNFALHGCEVSIWDNTDDPNEESLQPSDSNSPSTIGSSSNNGATIANNNLKEKNNYIPMESFEVYLLRMYQNLYVDSSLDVVSFQNEIWAKASLLQHISNTHFLCGMMQFMRDTFNKSYWDLGREFGKLFDNCLERSLGKTSPTCHNMFDV</sequence>
<dbReference type="AlphaFoldDB" id="A0AA35IVY9"/>
<feature type="compositionally biased region" description="Low complexity" evidence="8">
    <location>
        <begin position="998"/>
        <end position="1012"/>
    </location>
</feature>
<proteinExistence type="predicted"/>
<dbReference type="Pfam" id="PF00096">
    <property type="entry name" value="zf-C2H2"/>
    <property type="match status" value="1"/>
</dbReference>
<dbReference type="RefSeq" id="XP_056080008.1">
    <property type="nucleotide sequence ID" value="XM_056226273.1"/>
</dbReference>
<feature type="region of interest" description="Disordered" evidence="8">
    <location>
        <begin position="263"/>
        <end position="320"/>
    </location>
</feature>
<keyword evidence="11" id="KW-1185">Reference proteome</keyword>
<dbReference type="PANTHER" id="PTHR40626">
    <property type="entry name" value="MIP31509P"/>
    <property type="match status" value="1"/>
</dbReference>
<dbReference type="GO" id="GO:0008270">
    <property type="term" value="F:zinc ion binding"/>
    <property type="evidence" value="ECO:0007669"/>
    <property type="project" value="UniProtKB-KW"/>
</dbReference>
<dbReference type="GO" id="GO:0000785">
    <property type="term" value="C:chromatin"/>
    <property type="evidence" value="ECO:0007669"/>
    <property type="project" value="TreeGrafter"/>
</dbReference>
<dbReference type="InterPro" id="IPR036236">
    <property type="entry name" value="Znf_C2H2_sf"/>
</dbReference>
<evidence type="ECO:0000256" key="8">
    <source>
        <dbReference type="SAM" id="MobiDB-lite"/>
    </source>
</evidence>
<evidence type="ECO:0000313" key="11">
    <source>
        <dbReference type="Proteomes" id="UP001161438"/>
    </source>
</evidence>
<feature type="compositionally biased region" description="Basic and acidic residues" evidence="8">
    <location>
        <begin position="1"/>
        <end position="16"/>
    </location>
</feature>
<evidence type="ECO:0000259" key="9">
    <source>
        <dbReference type="PROSITE" id="PS50157"/>
    </source>
</evidence>
<dbReference type="PANTHER" id="PTHR40626:SF11">
    <property type="entry name" value="ZINC FINGER PROTEIN YPR022C"/>
    <property type="match status" value="1"/>
</dbReference>
<organism evidence="10 11">
    <name type="scientific">Saccharomyces mikatae IFO 1815</name>
    <dbReference type="NCBI Taxonomy" id="226126"/>
    <lineage>
        <taxon>Eukaryota</taxon>
        <taxon>Fungi</taxon>
        <taxon>Dikarya</taxon>
        <taxon>Ascomycota</taxon>
        <taxon>Saccharomycotina</taxon>
        <taxon>Saccharomycetes</taxon>
        <taxon>Saccharomycetales</taxon>
        <taxon>Saccharomycetaceae</taxon>
        <taxon>Saccharomyces</taxon>
    </lineage>
</organism>
<dbReference type="GO" id="GO:0000978">
    <property type="term" value="F:RNA polymerase II cis-regulatory region sequence-specific DNA binding"/>
    <property type="evidence" value="ECO:0007669"/>
    <property type="project" value="InterPro"/>
</dbReference>
<name>A0AA35IVY9_SACMI</name>
<dbReference type="Pfam" id="PF04082">
    <property type="entry name" value="Fungal_trans"/>
    <property type="match status" value="1"/>
</dbReference>
<evidence type="ECO:0000256" key="7">
    <source>
        <dbReference type="PROSITE-ProRule" id="PRU00042"/>
    </source>
</evidence>
<feature type="domain" description="C2H2-type" evidence="9">
    <location>
        <begin position="31"/>
        <end position="60"/>
    </location>
</feature>
<evidence type="ECO:0000256" key="4">
    <source>
        <dbReference type="ARBA" id="ARBA00022771"/>
    </source>
</evidence>